<evidence type="ECO:0000313" key="3">
    <source>
        <dbReference type="Proteomes" id="UP001283691"/>
    </source>
</evidence>
<evidence type="ECO:0000259" key="1">
    <source>
        <dbReference type="Pfam" id="PF07484"/>
    </source>
</evidence>
<sequence>MTNEIEEIPNLTLFDESRTAKEGTKEFRTNAAYSWIWLAEHTKELNSALIKFNNMVVKTFEKADDINIDAEAIEKNIKDIEDNSKHIGEIVADIDFKFASLKEANQATKESLGLENIDNTSDLDKPISNATKEALSNKLDDNILIVEGDFVVPDDEELVVKDLLYTGFSQDVQDVQAGEYRDFAMPNPKGRWLFCDGRSLSRTKYKELFEAIGTRYGKGDGVNTFNIPDRRGLFSRTLDAGRGMDEDSRRELGSLQMDELKKHSHKYSKAAFSQATWQVQSSAFYANTEAESGLTGGFETRPKNISVYTCIRY</sequence>
<dbReference type="SUPFAM" id="SSF88874">
    <property type="entry name" value="Receptor-binding domain of short tail fibre protein gp12"/>
    <property type="match status" value="1"/>
</dbReference>
<protein>
    <submittedName>
        <fullName evidence="2">Tail fiber protein</fullName>
    </submittedName>
</protein>
<name>A0AAW9DAG4_9BACT</name>
<feature type="domain" description="Phage tail collar" evidence="1">
    <location>
        <begin position="179"/>
        <end position="234"/>
    </location>
</feature>
<dbReference type="EMBL" id="JAUQUR010000002">
    <property type="protein sequence ID" value="MDX4069116.1"/>
    <property type="molecule type" value="Genomic_DNA"/>
</dbReference>
<dbReference type="Proteomes" id="UP001283691">
    <property type="component" value="Unassembled WGS sequence"/>
</dbReference>
<proteinExistence type="predicted"/>
<accession>A0AAW9DAG4</accession>
<dbReference type="InterPro" id="IPR037053">
    <property type="entry name" value="Phage_tail_collar_dom_sf"/>
</dbReference>
<dbReference type="Gene3D" id="3.90.1340.10">
    <property type="entry name" value="Phage tail collar domain"/>
    <property type="match status" value="1"/>
</dbReference>
<comment type="caution">
    <text evidence="2">The sequence shown here is derived from an EMBL/GenBank/DDBJ whole genome shotgun (WGS) entry which is preliminary data.</text>
</comment>
<dbReference type="AlphaFoldDB" id="A0AAW9DAG4"/>
<evidence type="ECO:0000313" key="2">
    <source>
        <dbReference type="EMBL" id="MDX4069116.1"/>
    </source>
</evidence>
<organism evidence="2 3">
    <name type="scientific">Aliarcobacter skirrowii</name>
    <dbReference type="NCBI Taxonomy" id="28200"/>
    <lineage>
        <taxon>Bacteria</taxon>
        <taxon>Pseudomonadati</taxon>
        <taxon>Campylobacterota</taxon>
        <taxon>Epsilonproteobacteria</taxon>
        <taxon>Campylobacterales</taxon>
        <taxon>Arcobacteraceae</taxon>
        <taxon>Aliarcobacter</taxon>
    </lineage>
</organism>
<reference evidence="2" key="1">
    <citation type="journal article" date="2023" name="Front. Microbiol.">
        <title>Genomic diversity and taxonomic marker for Arcobacter species.</title>
        <authorList>
            <person name="Zhou G."/>
            <person name="Gu Y."/>
            <person name="Wang H."/>
            <person name="Chen X."/>
            <person name="Zhang X."/>
            <person name="Shao Z."/>
            <person name="Yan X."/>
            <person name="Zhang J."/>
            <person name="Zhang M."/>
        </authorList>
    </citation>
    <scope>NUCLEOTIDE SEQUENCE</scope>
    <source>
        <strain evidence="2">BJSY19SF1-2</strain>
    </source>
</reference>
<reference evidence="2" key="2">
    <citation type="submission" date="2023-07" db="EMBL/GenBank/DDBJ databases">
        <authorList>
            <person name="Zhang M."/>
            <person name="Zhou G."/>
        </authorList>
    </citation>
    <scope>NUCLEOTIDE SEQUENCE</scope>
    <source>
        <strain evidence="2">BJSY19SF1-2</strain>
    </source>
</reference>
<dbReference type="Pfam" id="PF07484">
    <property type="entry name" value="Collar"/>
    <property type="match status" value="1"/>
</dbReference>
<dbReference type="InterPro" id="IPR011083">
    <property type="entry name" value="Phage_tail_collar_dom"/>
</dbReference>
<dbReference type="RefSeq" id="WP_319047880.1">
    <property type="nucleotide sequence ID" value="NZ_JAUQUR010000002.1"/>
</dbReference>
<gene>
    <name evidence="2" type="ORF">Q6A80_05185</name>
</gene>